<accession>A0ACC2UZE8</accession>
<evidence type="ECO:0000313" key="2">
    <source>
        <dbReference type="Proteomes" id="UP001241377"/>
    </source>
</evidence>
<proteinExistence type="predicted"/>
<protein>
    <submittedName>
        <fullName evidence="1">Uncharacterized protein</fullName>
    </submittedName>
</protein>
<dbReference type="Proteomes" id="UP001241377">
    <property type="component" value="Unassembled WGS sequence"/>
</dbReference>
<keyword evidence="2" id="KW-1185">Reference proteome</keyword>
<evidence type="ECO:0000313" key="1">
    <source>
        <dbReference type="EMBL" id="KAJ9091996.1"/>
    </source>
</evidence>
<comment type="caution">
    <text evidence="1">The sequence shown here is derived from an EMBL/GenBank/DDBJ whole genome shotgun (WGS) entry which is preliminary data.</text>
</comment>
<reference evidence="1" key="1">
    <citation type="submission" date="2023-04" db="EMBL/GenBank/DDBJ databases">
        <title>Draft Genome sequencing of Naganishia species isolated from polar environments using Oxford Nanopore Technology.</title>
        <authorList>
            <person name="Leo P."/>
            <person name="Venkateswaran K."/>
        </authorList>
    </citation>
    <scope>NUCLEOTIDE SEQUENCE</scope>
    <source>
        <strain evidence="1">MNA-CCFEE 5261</strain>
    </source>
</reference>
<organism evidence="1 2">
    <name type="scientific">Naganishia cerealis</name>
    <dbReference type="NCBI Taxonomy" id="610337"/>
    <lineage>
        <taxon>Eukaryota</taxon>
        <taxon>Fungi</taxon>
        <taxon>Dikarya</taxon>
        <taxon>Basidiomycota</taxon>
        <taxon>Agaricomycotina</taxon>
        <taxon>Tremellomycetes</taxon>
        <taxon>Filobasidiales</taxon>
        <taxon>Filobasidiaceae</taxon>
        <taxon>Naganishia</taxon>
    </lineage>
</organism>
<gene>
    <name evidence="1" type="ORF">QFC19_008864</name>
</gene>
<sequence>MAVQNEGQMQTVIYNGQVAQAAREHMGEYVEQGSMYSTAPMNQSRPTSGMAGGIQVDNDKTPVMSDRRSVNDMQSTLEVQQAVDGYGGESKKALLSPFQTAKSDVEQNQSGLPDSQSITNWRQEADSNAGQSTYALTHPSLPASNAIQPQSSTDDTPQQTPSLSQTPTENGQQQAPPIPAQQYPPQDYMYRGHPHTQYVSYIPQHYGQPIPHSAGIHEGSYAQAVSQNGHQAMPPPPPGTHYIPVTGVYPPPPPMAPAHYADPQYMAYPHGAPGAPPYGYSYAYPHPHPAPPAPPSTAPGDRFGSSEPNTHPGVVFARSNDPRIVRPKVKLTHEDKRRIVEIARSNTSLRQEDIAQQYGVDRSTISKILISAHRWTGPPQAPAMPLPKPVKHTGGRFPAIEQRMHEWMDAQHAAGYEIRDSIARDKAKEIAKMMGFTDDRFKASAKWLDKVCYFGFAHLILISPLTRDVNSLRNVGD</sequence>
<dbReference type="EMBL" id="JASBWR010000140">
    <property type="protein sequence ID" value="KAJ9091996.1"/>
    <property type="molecule type" value="Genomic_DNA"/>
</dbReference>
<name>A0ACC2UZE8_9TREE</name>